<reference evidence="1 2" key="1">
    <citation type="submission" date="2021-06" db="EMBL/GenBank/DDBJ databases">
        <title>Caerostris darwini draft genome.</title>
        <authorList>
            <person name="Kono N."/>
            <person name="Arakawa K."/>
        </authorList>
    </citation>
    <scope>NUCLEOTIDE SEQUENCE [LARGE SCALE GENOMIC DNA]</scope>
</reference>
<keyword evidence="2" id="KW-1185">Reference proteome</keyword>
<comment type="caution">
    <text evidence="1">The sequence shown here is derived from an EMBL/GenBank/DDBJ whole genome shotgun (WGS) entry which is preliminary data.</text>
</comment>
<dbReference type="AlphaFoldDB" id="A0AAV4T1J4"/>
<dbReference type="Proteomes" id="UP001054837">
    <property type="component" value="Unassembled WGS sequence"/>
</dbReference>
<protein>
    <submittedName>
        <fullName evidence="1">Uncharacterized protein</fullName>
    </submittedName>
</protein>
<name>A0AAV4T1J4_9ARAC</name>
<gene>
    <name evidence="1" type="ORF">CDAR_54491</name>
</gene>
<dbReference type="EMBL" id="BPLQ01008811">
    <property type="protein sequence ID" value="GIY39442.1"/>
    <property type="molecule type" value="Genomic_DNA"/>
</dbReference>
<proteinExistence type="predicted"/>
<evidence type="ECO:0000313" key="2">
    <source>
        <dbReference type="Proteomes" id="UP001054837"/>
    </source>
</evidence>
<evidence type="ECO:0000313" key="1">
    <source>
        <dbReference type="EMBL" id="GIY39442.1"/>
    </source>
</evidence>
<sequence length="89" mass="10069">MQIETVITEDDGVGLPSSRMIERSVEVFEEMGRSECLFPVGSGDLLFREVSLAFQSLQPLAHCRGTTSRILPFRKIIPRKGKENWSTKK</sequence>
<organism evidence="1 2">
    <name type="scientific">Caerostris darwini</name>
    <dbReference type="NCBI Taxonomy" id="1538125"/>
    <lineage>
        <taxon>Eukaryota</taxon>
        <taxon>Metazoa</taxon>
        <taxon>Ecdysozoa</taxon>
        <taxon>Arthropoda</taxon>
        <taxon>Chelicerata</taxon>
        <taxon>Arachnida</taxon>
        <taxon>Araneae</taxon>
        <taxon>Araneomorphae</taxon>
        <taxon>Entelegynae</taxon>
        <taxon>Araneoidea</taxon>
        <taxon>Araneidae</taxon>
        <taxon>Caerostris</taxon>
    </lineage>
</organism>
<accession>A0AAV4T1J4</accession>